<protein>
    <submittedName>
        <fullName evidence="1">Uncharacterized protein</fullName>
    </submittedName>
</protein>
<proteinExistence type="predicted"/>
<gene>
    <name evidence="1" type="ORF">BLNAU_3955</name>
</gene>
<keyword evidence="2" id="KW-1185">Reference proteome</keyword>
<evidence type="ECO:0000313" key="2">
    <source>
        <dbReference type="Proteomes" id="UP001281761"/>
    </source>
</evidence>
<reference evidence="1 2" key="1">
    <citation type="journal article" date="2022" name="bioRxiv">
        <title>Genomics of Preaxostyla Flagellates Illuminates Evolutionary Transitions and the Path Towards Mitochondrial Loss.</title>
        <authorList>
            <person name="Novak L.V.F."/>
            <person name="Treitli S.C."/>
            <person name="Pyrih J."/>
            <person name="Halakuc P."/>
            <person name="Pipaliya S.V."/>
            <person name="Vacek V."/>
            <person name="Brzon O."/>
            <person name="Soukal P."/>
            <person name="Eme L."/>
            <person name="Dacks J.B."/>
            <person name="Karnkowska A."/>
            <person name="Elias M."/>
            <person name="Hampl V."/>
        </authorList>
    </citation>
    <scope>NUCLEOTIDE SEQUENCE [LARGE SCALE GENOMIC DNA]</scope>
    <source>
        <strain evidence="1">NAU3</strain>
        <tissue evidence="1">Gut</tissue>
    </source>
</reference>
<comment type="caution">
    <text evidence="1">The sequence shown here is derived from an EMBL/GenBank/DDBJ whole genome shotgun (WGS) entry which is preliminary data.</text>
</comment>
<evidence type="ECO:0000313" key="1">
    <source>
        <dbReference type="EMBL" id="KAK2961187.1"/>
    </source>
</evidence>
<organism evidence="1 2">
    <name type="scientific">Blattamonas nauphoetae</name>
    <dbReference type="NCBI Taxonomy" id="2049346"/>
    <lineage>
        <taxon>Eukaryota</taxon>
        <taxon>Metamonada</taxon>
        <taxon>Preaxostyla</taxon>
        <taxon>Oxymonadida</taxon>
        <taxon>Blattamonas</taxon>
    </lineage>
</organism>
<sequence length="214" mass="24215">MNLISVDLIPQIFIALNPLSLSFADAEDIHACLISIVNSAVLLGTPHLREILTNEHNHDQQRVHETVLQQLLVPSEAYLRNLCTNRHSIIDGRLSAEFMTLLADIILISPFCRPIMDFVVNMPVVLTITSSLTFFNNDGSIHIPLTVLSSSMEKWNEQCRDVRRTWPTIVRSLRMEGMDNVTEQRMHNNREGMIGQEVANNSIKLSNLQGMNTK</sequence>
<dbReference type="EMBL" id="JARBJD010000018">
    <property type="protein sequence ID" value="KAK2961187.1"/>
    <property type="molecule type" value="Genomic_DNA"/>
</dbReference>
<accession>A0ABQ9YBQ2</accession>
<name>A0ABQ9YBQ2_9EUKA</name>
<dbReference type="Proteomes" id="UP001281761">
    <property type="component" value="Unassembled WGS sequence"/>
</dbReference>